<dbReference type="Gene3D" id="1.20.1580.10">
    <property type="entry name" value="ABC transporter ATPase like domain"/>
    <property type="match status" value="3"/>
</dbReference>
<name>A0A4Q1D5W2_9BACT</name>
<evidence type="ECO:0000256" key="8">
    <source>
        <dbReference type="ARBA" id="ARBA00022771"/>
    </source>
</evidence>
<dbReference type="GO" id="GO:0009380">
    <property type="term" value="C:excinuclease repair complex"/>
    <property type="evidence" value="ECO:0007669"/>
    <property type="project" value="InterPro"/>
</dbReference>
<dbReference type="NCBIfam" id="NF001503">
    <property type="entry name" value="PRK00349.1"/>
    <property type="match status" value="1"/>
</dbReference>
<keyword evidence="7" id="KW-0228">DNA excision</keyword>
<comment type="subcellular location">
    <subcellularLocation>
        <location evidence="1">Cytoplasm</location>
    </subcellularLocation>
</comment>
<organism evidence="18 19">
    <name type="scientific">Filimonas effusa</name>
    <dbReference type="NCBI Taxonomy" id="2508721"/>
    <lineage>
        <taxon>Bacteria</taxon>
        <taxon>Pseudomonadati</taxon>
        <taxon>Bacteroidota</taxon>
        <taxon>Chitinophagia</taxon>
        <taxon>Chitinophagales</taxon>
        <taxon>Chitinophagaceae</taxon>
        <taxon>Filimonas</taxon>
    </lineage>
</organism>
<evidence type="ECO:0000313" key="19">
    <source>
        <dbReference type="Proteomes" id="UP000290545"/>
    </source>
</evidence>
<dbReference type="Gene3D" id="1.10.8.280">
    <property type="entry name" value="ABC transporter ATPase domain-like"/>
    <property type="match status" value="1"/>
</dbReference>
<dbReference type="GO" id="GO:0006289">
    <property type="term" value="P:nucleotide-excision repair"/>
    <property type="evidence" value="ECO:0007669"/>
    <property type="project" value="InterPro"/>
</dbReference>
<feature type="domain" description="ABC transporter" evidence="17">
    <location>
        <begin position="616"/>
        <end position="953"/>
    </location>
</feature>
<keyword evidence="12" id="KW-0238">DNA-binding</keyword>
<dbReference type="FunFam" id="1.20.1580.10:FF:000002">
    <property type="entry name" value="UvrABC system protein A"/>
    <property type="match status" value="1"/>
</dbReference>
<keyword evidence="9" id="KW-0862">Zinc</keyword>
<evidence type="ECO:0000256" key="5">
    <source>
        <dbReference type="ARBA" id="ARBA00022741"/>
    </source>
</evidence>
<dbReference type="PANTHER" id="PTHR43152:SF3">
    <property type="entry name" value="UVRABC SYSTEM PROTEIN A"/>
    <property type="match status" value="1"/>
</dbReference>
<dbReference type="NCBIfam" id="TIGR00630">
    <property type="entry name" value="uvra"/>
    <property type="match status" value="1"/>
</dbReference>
<evidence type="ECO:0000313" key="18">
    <source>
        <dbReference type="EMBL" id="RXK83017.1"/>
    </source>
</evidence>
<dbReference type="InterPro" id="IPR003593">
    <property type="entry name" value="AAA+_ATPase"/>
</dbReference>
<proteinExistence type="inferred from homology"/>
<dbReference type="PANTHER" id="PTHR43152">
    <property type="entry name" value="UVRABC SYSTEM PROTEIN A"/>
    <property type="match status" value="1"/>
</dbReference>
<evidence type="ECO:0000256" key="3">
    <source>
        <dbReference type="ARBA" id="ARBA00022723"/>
    </source>
</evidence>
<keyword evidence="2" id="KW-0963">Cytoplasm</keyword>
<evidence type="ECO:0000256" key="16">
    <source>
        <dbReference type="ARBA" id="ARBA00042156"/>
    </source>
</evidence>
<dbReference type="InterPro" id="IPR041552">
    <property type="entry name" value="UvrA_DNA-bd"/>
</dbReference>
<evidence type="ECO:0000256" key="12">
    <source>
        <dbReference type="ARBA" id="ARBA00023125"/>
    </source>
</evidence>
<comment type="caution">
    <text evidence="18">The sequence shown here is derived from an EMBL/GenBank/DDBJ whole genome shotgun (WGS) entry which is preliminary data.</text>
</comment>
<dbReference type="GO" id="GO:0016887">
    <property type="term" value="F:ATP hydrolysis activity"/>
    <property type="evidence" value="ECO:0007669"/>
    <property type="project" value="InterPro"/>
</dbReference>
<dbReference type="InterPro" id="IPR017871">
    <property type="entry name" value="ABC_transporter-like_CS"/>
</dbReference>
<dbReference type="InterPro" id="IPR041102">
    <property type="entry name" value="UvrA_inter"/>
</dbReference>
<keyword evidence="8" id="KW-0863">Zinc-finger</keyword>
<dbReference type="PROSITE" id="PS00211">
    <property type="entry name" value="ABC_TRANSPORTER_1"/>
    <property type="match status" value="2"/>
</dbReference>
<keyword evidence="19" id="KW-1185">Reference proteome</keyword>
<dbReference type="InterPro" id="IPR004602">
    <property type="entry name" value="UvrA"/>
</dbReference>
<dbReference type="Pfam" id="PF17755">
    <property type="entry name" value="UvrA_DNA-bind"/>
    <property type="match status" value="1"/>
</dbReference>
<dbReference type="Gene3D" id="3.40.50.300">
    <property type="entry name" value="P-loop containing nucleotide triphosphate hydrolases"/>
    <property type="match status" value="3"/>
</dbReference>
<dbReference type="AlphaFoldDB" id="A0A4Q1D5W2"/>
<dbReference type="SUPFAM" id="SSF52540">
    <property type="entry name" value="P-loop containing nucleoside triphosphate hydrolases"/>
    <property type="match status" value="2"/>
</dbReference>
<dbReference type="GO" id="GO:0005524">
    <property type="term" value="F:ATP binding"/>
    <property type="evidence" value="ECO:0007669"/>
    <property type="project" value="UniProtKB-KW"/>
</dbReference>
<gene>
    <name evidence="18" type="primary">uvrA</name>
    <name evidence="18" type="ORF">ESB13_12900</name>
</gene>
<dbReference type="GO" id="GO:0003677">
    <property type="term" value="F:DNA binding"/>
    <property type="evidence" value="ECO:0007669"/>
    <property type="project" value="UniProtKB-KW"/>
</dbReference>
<dbReference type="Pfam" id="PF17760">
    <property type="entry name" value="UvrA_inter"/>
    <property type="match status" value="1"/>
</dbReference>
<dbReference type="Gene3D" id="3.30.190.20">
    <property type="match status" value="1"/>
</dbReference>
<evidence type="ECO:0000256" key="13">
    <source>
        <dbReference type="ARBA" id="ARBA00023204"/>
    </source>
</evidence>
<dbReference type="SMART" id="SM00382">
    <property type="entry name" value="AAA"/>
    <property type="match status" value="2"/>
</dbReference>
<protein>
    <recommendedName>
        <fullName evidence="15">UvrABC system protein A</fullName>
    </recommendedName>
    <alternativeName>
        <fullName evidence="16">Excinuclease ABC subunit A</fullName>
    </alternativeName>
</protein>
<keyword evidence="13" id="KW-0234">DNA repair</keyword>
<sequence length="958" mass="106993">MAVKEKSLPETVAEATEKIEVFGAREHNLKNLDISIPKNKLVVFTGVSGSGKSSLAFDTIYNEGQRRYMESFSAYARQFMGDMERPDVDKILGLSPVISIEQKTTNKNPRSTVGTITELYDFLRLLYARIGEAYSYNTGKKMTKFSEEEIVDNIFKKFKSKKITLLSPLVRGRKGHYRELFEEIRKKGFLKVRVDGEVLDITPRMQLDRYKIHDIEVVIDRLQVTDDMKVRLSQSVQQTLKSGKDLMFLLVDGGSKEDILVQYSKQLMCVDTGISYEEPSPNAFSFNSPYGACPSCKGLGNVYSISMEAILPEPDKSIREGGIAPLGEEREAHMFKTVAQIARKNKISLDKPVKDLPAAGLNILLYGNAEGGSQEVEDFDESMASTPYDGEFEGIIPMIRRWFAGSSESTREWAEQFMELKTCPACEGARLKKESLWFKVDERNIAEVSSLNLDKLMTWFTGIEKRLSDKQNAIAKDILKEIRERLQFLLDVGLTYLTLNRPSRTLSGGESQRIRLATQIGSQLQGITYILDEPSIGLHQRDNHQLIVALRNLRDIGNSVLVVEHDKDIMLAADYLVDIGPRAGKYGGHIVAQGSPEQVLRAPSDTASYLNGKKGIEVPATRRKGNGLHLELKGATGNNLKNISVKFPLGKLVLVTGVSGSGKSTLINETLYPILSKHCYNSRMTPLPYKSVKGLEHIDKVIEIDQSPIGRTPRSNPATYCGFFTEIRQLFAAVPEAKIRGYNPGRFSFNVKGGRCDVCEGGGMRVIEMNFLPDVYVHCEKCNGKRYNRETLEIRYKGKSISDVLNMTVDEACDFFEAVPYLFRKIKVLQDVGLGYITLGQSAVTLSGGEAQRVKLATELAKKDTGKTFYILDEPTTGLHFQDIQHLLEVLNKLVDRGNTVLVIEHNLDVIKVADHIIDVGLEGGDGGGRILFEGTPEEMIKNKESHTARFLKTELKG</sequence>
<dbReference type="RefSeq" id="WP_129003913.1">
    <property type="nucleotide sequence ID" value="NZ_SDHZ01000002.1"/>
</dbReference>
<keyword evidence="5" id="KW-0547">Nucleotide-binding</keyword>
<keyword evidence="11" id="KW-0267">Excision nuclease</keyword>
<dbReference type="GO" id="GO:0005737">
    <property type="term" value="C:cytoplasm"/>
    <property type="evidence" value="ECO:0007669"/>
    <property type="project" value="UniProtKB-SubCell"/>
</dbReference>
<keyword evidence="3" id="KW-0479">Metal-binding</keyword>
<evidence type="ECO:0000256" key="10">
    <source>
        <dbReference type="ARBA" id="ARBA00022840"/>
    </source>
</evidence>
<evidence type="ECO:0000256" key="1">
    <source>
        <dbReference type="ARBA" id="ARBA00004496"/>
    </source>
</evidence>
<dbReference type="PROSITE" id="PS50893">
    <property type="entry name" value="ABC_TRANSPORTER_2"/>
    <property type="match status" value="1"/>
</dbReference>
<evidence type="ECO:0000256" key="2">
    <source>
        <dbReference type="ARBA" id="ARBA00022490"/>
    </source>
</evidence>
<evidence type="ECO:0000256" key="14">
    <source>
        <dbReference type="ARBA" id="ARBA00038000"/>
    </source>
</evidence>
<keyword evidence="10" id="KW-0067">ATP-binding</keyword>
<reference evidence="18 19" key="1">
    <citation type="submission" date="2019-01" db="EMBL/GenBank/DDBJ databases">
        <title>Filimonas sp. strain TTM-71.</title>
        <authorList>
            <person name="Chen W.-M."/>
        </authorList>
    </citation>
    <scope>NUCLEOTIDE SEQUENCE [LARGE SCALE GENOMIC DNA]</scope>
    <source>
        <strain evidence="18 19">TTM-71</strain>
    </source>
</reference>
<dbReference type="OrthoDB" id="9809851at2"/>
<keyword evidence="4" id="KW-0677">Repeat</keyword>
<dbReference type="EMBL" id="SDHZ01000002">
    <property type="protein sequence ID" value="RXK83017.1"/>
    <property type="molecule type" value="Genomic_DNA"/>
</dbReference>
<evidence type="ECO:0000256" key="7">
    <source>
        <dbReference type="ARBA" id="ARBA00022769"/>
    </source>
</evidence>
<dbReference type="Proteomes" id="UP000290545">
    <property type="component" value="Unassembled WGS sequence"/>
</dbReference>
<dbReference type="GO" id="GO:0008270">
    <property type="term" value="F:zinc ion binding"/>
    <property type="evidence" value="ECO:0007669"/>
    <property type="project" value="UniProtKB-KW"/>
</dbReference>
<dbReference type="GO" id="GO:0004518">
    <property type="term" value="F:nuclease activity"/>
    <property type="evidence" value="ECO:0007669"/>
    <property type="project" value="UniProtKB-KW"/>
</dbReference>
<evidence type="ECO:0000256" key="4">
    <source>
        <dbReference type="ARBA" id="ARBA00022737"/>
    </source>
</evidence>
<dbReference type="InterPro" id="IPR003439">
    <property type="entry name" value="ABC_transporter-like_ATP-bd"/>
</dbReference>
<evidence type="ECO:0000256" key="9">
    <source>
        <dbReference type="ARBA" id="ARBA00022833"/>
    </source>
</evidence>
<evidence type="ECO:0000256" key="6">
    <source>
        <dbReference type="ARBA" id="ARBA00022763"/>
    </source>
</evidence>
<dbReference type="CDD" id="cd03271">
    <property type="entry name" value="ABC_UvrA_II"/>
    <property type="match status" value="1"/>
</dbReference>
<dbReference type="InterPro" id="IPR027417">
    <property type="entry name" value="P-loop_NTPase"/>
</dbReference>
<accession>A0A4Q1D5W2</accession>
<comment type="similarity">
    <text evidence="14">Belongs to the ABC transporter superfamily. UvrA family.</text>
</comment>
<keyword evidence="6" id="KW-0227">DNA damage</keyword>
<evidence type="ECO:0000256" key="11">
    <source>
        <dbReference type="ARBA" id="ARBA00022881"/>
    </source>
</evidence>
<evidence type="ECO:0000256" key="15">
    <source>
        <dbReference type="ARBA" id="ARBA00039316"/>
    </source>
</evidence>
<evidence type="ECO:0000259" key="17">
    <source>
        <dbReference type="PROSITE" id="PS50893"/>
    </source>
</evidence>